<organism evidence="1 2">
    <name type="scientific">Paractinoplanes ferrugineus</name>
    <dbReference type="NCBI Taxonomy" id="113564"/>
    <lineage>
        <taxon>Bacteria</taxon>
        <taxon>Bacillati</taxon>
        <taxon>Actinomycetota</taxon>
        <taxon>Actinomycetes</taxon>
        <taxon>Micromonosporales</taxon>
        <taxon>Micromonosporaceae</taxon>
        <taxon>Paractinoplanes</taxon>
    </lineage>
</organism>
<keyword evidence="2" id="KW-1185">Reference proteome</keyword>
<evidence type="ECO:0000313" key="2">
    <source>
        <dbReference type="Proteomes" id="UP000598174"/>
    </source>
</evidence>
<dbReference type="Proteomes" id="UP000598174">
    <property type="component" value="Unassembled WGS sequence"/>
</dbReference>
<gene>
    <name evidence="1" type="ORF">Afe05nite_85700</name>
</gene>
<sequence length="75" mass="8800">MSRLEQFIIRHKLARYAFVLISWPFEAVKDRVMGVWNPVGIHELRTSLAWARWGGDPSFLPPRPEAAPISEQWQR</sequence>
<protein>
    <submittedName>
        <fullName evidence="1">Uncharacterized protein</fullName>
    </submittedName>
</protein>
<accession>A0A919JAH8</accession>
<comment type="caution">
    <text evidence="1">The sequence shown here is derived from an EMBL/GenBank/DDBJ whole genome shotgun (WGS) entry which is preliminary data.</text>
</comment>
<dbReference type="RefSeq" id="WP_203823051.1">
    <property type="nucleotide sequence ID" value="NZ_BAAABP010000067.1"/>
</dbReference>
<dbReference type="AlphaFoldDB" id="A0A919JAH8"/>
<proteinExistence type="predicted"/>
<name>A0A919JAH8_9ACTN</name>
<reference evidence="1" key="1">
    <citation type="submission" date="2021-01" db="EMBL/GenBank/DDBJ databases">
        <title>Whole genome shotgun sequence of Actinoplanes ferrugineus NBRC 15555.</title>
        <authorList>
            <person name="Komaki H."/>
            <person name="Tamura T."/>
        </authorList>
    </citation>
    <scope>NUCLEOTIDE SEQUENCE</scope>
    <source>
        <strain evidence="1">NBRC 15555</strain>
    </source>
</reference>
<dbReference type="EMBL" id="BOMM01000098">
    <property type="protein sequence ID" value="GIE16730.1"/>
    <property type="molecule type" value="Genomic_DNA"/>
</dbReference>
<evidence type="ECO:0000313" key="1">
    <source>
        <dbReference type="EMBL" id="GIE16730.1"/>
    </source>
</evidence>